<dbReference type="PRINTS" id="PR00702">
    <property type="entry name" value="ACRIFLAVINRP"/>
</dbReference>
<keyword evidence="1" id="KW-0812">Transmembrane</keyword>
<dbReference type="EMBL" id="BBMS01000017">
    <property type="protein sequence ID" value="GAL26349.1"/>
    <property type="molecule type" value="Genomic_DNA"/>
</dbReference>
<evidence type="ECO:0000313" key="2">
    <source>
        <dbReference type="EMBL" id="GAL26349.1"/>
    </source>
</evidence>
<feature type="transmembrane region" description="Helical" evidence="1">
    <location>
        <begin position="20"/>
        <end position="39"/>
    </location>
</feature>
<dbReference type="PANTHER" id="PTHR32063">
    <property type="match status" value="1"/>
</dbReference>
<evidence type="ECO:0000313" key="3">
    <source>
        <dbReference type="Proteomes" id="UP000029223"/>
    </source>
</evidence>
<dbReference type="InterPro" id="IPR001036">
    <property type="entry name" value="Acrflvin-R"/>
</dbReference>
<dbReference type="Gene3D" id="3.30.70.1320">
    <property type="entry name" value="Multidrug efflux transporter AcrB pore domain like"/>
    <property type="match status" value="1"/>
</dbReference>
<keyword evidence="3" id="KW-1185">Reference proteome</keyword>
<comment type="caution">
    <text evidence="2">The sequence shown here is derived from an EMBL/GenBank/DDBJ whole genome shotgun (WGS) entry which is preliminary data.</text>
</comment>
<dbReference type="InterPro" id="IPR027463">
    <property type="entry name" value="AcrB_DN_DC_subdom"/>
</dbReference>
<dbReference type="Gene3D" id="3.30.70.1430">
    <property type="entry name" value="Multidrug efflux transporter AcrB pore domain"/>
    <property type="match status" value="1"/>
</dbReference>
<keyword evidence="1" id="KW-1133">Transmembrane helix</keyword>
<reference evidence="3" key="1">
    <citation type="submission" date="2014-09" db="EMBL/GenBank/DDBJ databases">
        <title>Vibrio variabilis JCM 19239. (C206) whole genome shotgun sequence.</title>
        <authorList>
            <person name="Sawabe T."/>
            <person name="Meirelles P."/>
            <person name="Nakanishi M."/>
            <person name="Sayaka M."/>
            <person name="Hattori M."/>
            <person name="Ohkuma M."/>
        </authorList>
    </citation>
    <scope>NUCLEOTIDE SEQUENCE [LARGE SCALE GENOMIC DNA]</scope>
    <source>
        <strain evidence="3">JCM 19239</strain>
    </source>
</reference>
<proteinExistence type="predicted"/>
<protein>
    <submittedName>
        <fullName evidence="2">Cation/multidrug efflux pump</fullName>
    </submittedName>
</protein>
<dbReference type="SUPFAM" id="SSF82714">
    <property type="entry name" value="Multidrug efflux transporter AcrB TolC docking domain, DN and DC subdomains"/>
    <property type="match status" value="1"/>
</dbReference>
<gene>
    <name evidence="2" type="ORF">JCM19239_3682</name>
</gene>
<dbReference type="SUPFAM" id="SSF82693">
    <property type="entry name" value="Multidrug efflux transporter AcrB pore domain, PN1, PN2, PC1 and PC2 subdomains"/>
    <property type="match status" value="1"/>
</dbReference>
<reference evidence="3" key="2">
    <citation type="submission" date="2014-09" db="EMBL/GenBank/DDBJ databases">
        <authorList>
            <consortium name="NBRP consortium"/>
            <person name="Sawabe T."/>
            <person name="Meirelles P."/>
            <person name="Nakanishi M."/>
            <person name="Sayaka M."/>
            <person name="Hattori M."/>
            <person name="Ohkuma M."/>
        </authorList>
    </citation>
    <scope>NUCLEOTIDE SEQUENCE [LARGE SCALE GENOMIC DNA]</scope>
    <source>
        <strain evidence="3">JCM 19239</strain>
    </source>
</reference>
<dbReference type="Proteomes" id="UP000029223">
    <property type="component" value="Unassembled WGS sequence"/>
</dbReference>
<keyword evidence="1" id="KW-0472">Membrane</keyword>
<evidence type="ECO:0000256" key="1">
    <source>
        <dbReference type="SAM" id="Phobius"/>
    </source>
</evidence>
<dbReference type="Gene3D" id="3.30.2090.10">
    <property type="entry name" value="Multidrug efflux transporter AcrB TolC docking domain, DN and DC subdomains"/>
    <property type="match status" value="1"/>
</dbReference>
<dbReference type="PANTHER" id="PTHR32063:SF33">
    <property type="entry name" value="RND SUPERFAMILY EFFLUX PUMP PERMEASE COMPONENT"/>
    <property type="match status" value="1"/>
</dbReference>
<name>A0ABQ0JC60_9VIBR</name>
<organism evidence="2 3">
    <name type="scientific">Vibrio variabilis</name>
    <dbReference type="NCBI Taxonomy" id="990271"/>
    <lineage>
        <taxon>Bacteria</taxon>
        <taxon>Pseudomonadati</taxon>
        <taxon>Pseudomonadota</taxon>
        <taxon>Gammaproteobacteria</taxon>
        <taxon>Vibrionales</taxon>
        <taxon>Vibrionaceae</taxon>
        <taxon>Vibrio</taxon>
    </lineage>
</organism>
<dbReference type="Gene3D" id="1.20.1640.10">
    <property type="entry name" value="Multidrug efflux transporter AcrB transmembrane domain"/>
    <property type="match status" value="1"/>
</dbReference>
<sequence length="272" mass="30180">MITALERSPNDSIFSKHPTAANLLMLALLILGISSLSTIKRETFPEFDPPYIMAAITYPGASPQEVEESLCVRMEDAVDGLSNIVETKCEAIEGSARLTLKLDEKADIGRMLVDVQTQINAINDFPDEIESPVVQELDWNEPVVDVAITAETSWPELKAYAEQLKRTLKLDYGVSLVDVSGFSDHQYRVELNTQIMRQLGLSIGDIATQIGNQNIKLPSGNVETEDKNFLIRFDERRITPQELESIVVGSSPSGALIRLKDVATITDRFELE</sequence>
<accession>A0ABQ0JC60</accession>
<dbReference type="Pfam" id="PF00873">
    <property type="entry name" value="ACR_tran"/>
    <property type="match status" value="1"/>
</dbReference>